<dbReference type="GO" id="GO:0016627">
    <property type="term" value="F:oxidoreductase activity, acting on the CH-CH group of donors"/>
    <property type="evidence" value="ECO:0007669"/>
    <property type="project" value="InterPro"/>
</dbReference>
<dbReference type="InterPro" id="IPR006091">
    <property type="entry name" value="Acyl-CoA_Oxase/DH_mid-dom"/>
</dbReference>
<evidence type="ECO:0000259" key="8">
    <source>
        <dbReference type="Pfam" id="PF12806"/>
    </source>
</evidence>
<reference evidence="9 10" key="1">
    <citation type="submission" date="2018-11" db="EMBL/GenBank/DDBJ databases">
        <title>Complete genome sequence of Nocardioides baekrokdamisoli strain KCTC 39748.</title>
        <authorList>
            <person name="Kang S.W."/>
            <person name="Lee K.C."/>
            <person name="Kim K.K."/>
            <person name="Kim J.S."/>
            <person name="Kim D.S."/>
            <person name="Ko S.H."/>
            <person name="Yang S.H."/>
            <person name="Shin Y.K."/>
            <person name="Lee J.S."/>
        </authorList>
    </citation>
    <scope>NUCLEOTIDE SEQUENCE [LARGE SCALE GENOMIC DNA]</scope>
    <source>
        <strain evidence="9 10">KCTC 39748</strain>
    </source>
</reference>
<dbReference type="Proteomes" id="UP000271573">
    <property type="component" value="Chromosome"/>
</dbReference>
<feature type="domain" description="Acyl-CoA oxidase/dehydrogenase middle" evidence="7">
    <location>
        <begin position="162"/>
        <end position="262"/>
    </location>
</feature>
<sequence>MASNIVSARNLDFLLNEWLKVEALTDRERFQDFSKADFDGLLELCEQVATDHFATHFRKSDEQEPTFDGTRVTLIPEIGEALKVFAEMDGFALQADHEFGGMQLPSTVGTAAATWFTAANIGTACYSFLTQANASLLAAHGDDHIKDTFVRPMLQGRWFGTMAMSEPHAGTSLGDVITRAVPDDYGTYRIFGSKMWISGGDHEIAENIVHLVLAKLPDAPAGTRGISLFVVPKFLVNEDGGLGERNDVVLSSINHKLGSRGTVNTAPVFGDGAYTPGGMAGAVGYLVGEPHKGLKYMFHMMNAARLAVGTAATGTASAAYLKSLEYARTRPQGRSVTDGDQSTPQVNIIEHTDVRRMLLAQKAYVEGALGLTLYCARLLDDEATLEGDAAREASQVLGVLTPIVKSWPSQWGQESTSLAIQVLGGAGYTRDYDIEQHWRDQRLNPIHEGTHGVQALDLLGRKILMDGGAGLMALAGRIEQTINRATLAGGDLAEYAAQLKVQLDRLGEVTFGLVSLGDPEKMMANATVYLEAAGHLVVAWIWLEQLIVAGINEGNFYNGKRQAGRYFFATELPKIGPMMDLIAAGDLTSYEMQDAWF</sequence>
<dbReference type="KEGG" id="nbe:Back2_29330"/>
<evidence type="ECO:0000313" key="10">
    <source>
        <dbReference type="Proteomes" id="UP000271573"/>
    </source>
</evidence>
<comment type="cofactor">
    <cofactor evidence="1 5">
        <name>FAD</name>
        <dbReference type="ChEBI" id="CHEBI:57692"/>
    </cofactor>
</comment>
<accession>A0A3G9IK33</accession>
<evidence type="ECO:0000256" key="5">
    <source>
        <dbReference type="RuleBase" id="RU362125"/>
    </source>
</evidence>
<comment type="similarity">
    <text evidence="2 5">Belongs to the acyl-CoA dehydrogenase family.</text>
</comment>
<feature type="domain" description="Acetyl-CoA dehydrogenase-like C-terminal" evidence="8">
    <location>
        <begin position="475"/>
        <end position="592"/>
    </location>
</feature>
<dbReference type="InterPro" id="IPR036250">
    <property type="entry name" value="AcylCo_DH-like_C"/>
</dbReference>
<dbReference type="PANTHER" id="PTHR42803">
    <property type="entry name" value="ACYL-COA DEHYDROGENASE"/>
    <property type="match status" value="1"/>
</dbReference>
<dbReference type="InterPro" id="IPR009100">
    <property type="entry name" value="AcylCoA_DH/oxidase_NM_dom_sf"/>
</dbReference>
<evidence type="ECO:0000256" key="3">
    <source>
        <dbReference type="ARBA" id="ARBA00022630"/>
    </source>
</evidence>
<dbReference type="Gene3D" id="2.40.110.10">
    <property type="entry name" value="Butyryl-CoA Dehydrogenase, subunit A, domain 2"/>
    <property type="match status" value="1"/>
</dbReference>
<dbReference type="InterPro" id="IPR046373">
    <property type="entry name" value="Acyl-CoA_Oxase/DH_mid-dom_sf"/>
</dbReference>
<dbReference type="AlphaFoldDB" id="A0A3G9IK33"/>
<keyword evidence="3 5" id="KW-0285">Flavoprotein</keyword>
<dbReference type="Pfam" id="PF00441">
    <property type="entry name" value="Acyl-CoA_dh_1"/>
    <property type="match status" value="1"/>
</dbReference>
<evidence type="ECO:0000259" key="6">
    <source>
        <dbReference type="Pfam" id="PF00441"/>
    </source>
</evidence>
<dbReference type="EMBL" id="AP019307">
    <property type="protein sequence ID" value="BBH18646.1"/>
    <property type="molecule type" value="Genomic_DNA"/>
</dbReference>
<dbReference type="InterPro" id="IPR052166">
    <property type="entry name" value="Diverse_Acyl-CoA_DH"/>
</dbReference>
<dbReference type="InterPro" id="IPR025878">
    <property type="entry name" value="Acyl-CoA_dh-like_C_dom"/>
</dbReference>
<dbReference type="SUPFAM" id="SSF47203">
    <property type="entry name" value="Acyl-CoA dehydrogenase C-terminal domain-like"/>
    <property type="match status" value="1"/>
</dbReference>
<evidence type="ECO:0000256" key="1">
    <source>
        <dbReference type="ARBA" id="ARBA00001974"/>
    </source>
</evidence>
<dbReference type="InterPro" id="IPR037069">
    <property type="entry name" value="AcylCoA_DH/ox_N_sf"/>
</dbReference>
<dbReference type="InterPro" id="IPR009075">
    <property type="entry name" value="AcylCo_DH/oxidase_C"/>
</dbReference>
<keyword evidence="10" id="KW-1185">Reference proteome</keyword>
<dbReference type="OrthoDB" id="142556at2"/>
<dbReference type="RefSeq" id="WP_125569918.1">
    <property type="nucleotide sequence ID" value="NZ_AP019307.1"/>
</dbReference>
<evidence type="ECO:0000256" key="4">
    <source>
        <dbReference type="ARBA" id="ARBA00022827"/>
    </source>
</evidence>
<keyword evidence="5" id="KW-0560">Oxidoreductase</keyword>
<dbReference type="PANTHER" id="PTHR42803:SF3">
    <property type="entry name" value="ACYL-COA DEHYDROGENASE-RELATED"/>
    <property type="match status" value="1"/>
</dbReference>
<protein>
    <submittedName>
        <fullName evidence="9">Acyl-CoA dehydrogenase</fullName>
    </submittedName>
</protein>
<evidence type="ECO:0000313" key="9">
    <source>
        <dbReference type="EMBL" id="BBH18646.1"/>
    </source>
</evidence>
<proteinExistence type="inferred from homology"/>
<dbReference type="Pfam" id="PF02770">
    <property type="entry name" value="Acyl-CoA_dh_M"/>
    <property type="match status" value="1"/>
</dbReference>
<gene>
    <name evidence="9" type="primary">acaD9</name>
    <name evidence="9" type="ORF">Back2_29330</name>
</gene>
<keyword evidence="4 5" id="KW-0274">FAD</keyword>
<dbReference type="SUPFAM" id="SSF56645">
    <property type="entry name" value="Acyl-CoA dehydrogenase NM domain-like"/>
    <property type="match status" value="1"/>
</dbReference>
<dbReference type="Pfam" id="PF12806">
    <property type="entry name" value="Acyl-CoA_dh_C"/>
    <property type="match status" value="1"/>
</dbReference>
<dbReference type="Gene3D" id="1.20.140.10">
    <property type="entry name" value="Butyryl-CoA Dehydrogenase, subunit A, domain 3"/>
    <property type="match status" value="1"/>
</dbReference>
<evidence type="ECO:0000256" key="2">
    <source>
        <dbReference type="ARBA" id="ARBA00009347"/>
    </source>
</evidence>
<evidence type="ECO:0000259" key="7">
    <source>
        <dbReference type="Pfam" id="PF02770"/>
    </source>
</evidence>
<feature type="domain" description="Acyl-CoA dehydrogenase/oxidase C-terminal" evidence="6">
    <location>
        <begin position="292"/>
        <end position="457"/>
    </location>
</feature>
<organism evidence="9 10">
    <name type="scientific">Nocardioides baekrokdamisoli</name>
    <dbReference type="NCBI Taxonomy" id="1804624"/>
    <lineage>
        <taxon>Bacteria</taxon>
        <taxon>Bacillati</taxon>
        <taxon>Actinomycetota</taxon>
        <taxon>Actinomycetes</taxon>
        <taxon>Propionibacteriales</taxon>
        <taxon>Nocardioidaceae</taxon>
        <taxon>Nocardioides</taxon>
    </lineage>
</organism>
<name>A0A3G9IK33_9ACTN</name>
<dbReference type="Gene3D" id="1.10.540.10">
    <property type="entry name" value="Acyl-CoA dehydrogenase/oxidase, N-terminal domain"/>
    <property type="match status" value="1"/>
</dbReference>
<dbReference type="GO" id="GO:0050660">
    <property type="term" value="F:flavin adenine dinucleotide binding"/>
    <property type="evidence" value="ECO:0007669"/>
    <property type="project" value="InterPro"/>
</dbReference>